<organism evidence="3 4">
    <name type="scientific">Pectobacterium odoriferum</name>
    <dbReference type="NCBI Taxonomy" id="78398"/>
    <lineage>
        <taxon>Bacteria</taxon>
        <taxon>Pseudomonadati</taxon>
        <taxon>Pseudomonadota</taxon>
        <taxon>Gammaproteobacteria</taxon>
        <taxon>Enterobacterales</taxon>
        <taxon>Pectobacteriaceae</taxon>
        <taxon>Pectobacterium</taxon>
    </lineage>
</organism>
<proteinExistence type="predicted"/>
<dbReference type="InterPro" id="IPR011761">
    <property type="entry name" value="ATP-grasp"/>
</dbReference>
<dbReference type="SUPFAM" id="SSF56059">
    <property type="entry name" value="Glutathione synthetase ATP-binding domain-like"/>
    <property type="match status" value="1"/>
</dbReference>
<dbReference type="Gene3D" id="3.30.470.20">
    <property type="entry name" value="ATP-grasp fold, B domain"/>
    <property type="match status" value="1"/>
</dbReference>
<dbReference type="RefSeq" id="WP_044205937.1">
    <property type="nucleotide sequence ID" value="NZ_JACDRW010000037.1"/>
</dbReference>
<keyword evidence="1" id="KW-0547">Nucleotide-binding</keyword>
<evidence type="ECO:0000256" key="1">
    <source>
        <dbReference type="PROSITE-ProRule" id="PRU00409"/>
    </source>
</evidence>
<reference evidence="3 4" key="1">
    <citation type="submission" date="2014-08" db="EMBL/GenBank/DDBJ databases">
        <title>Genome sequences of NCPPB Pectobacterium isolates.</title>
        <authorList>
            <person name="Glover R.H."/>
            <person name="Sapp M."/>
            <person name="Elphinstone J."/>
        </authorList>
    </citation>
    <scope>NUCLEOTIDE SEQUENCE [LARGE SCALE GENOMIC DNA]</scope>
    <source>
        <strain evidence="3 4">NCPPB3841</strain>
    </source>
</reference>
<dbReference type="EMBL" id="JQOF01000009">
    <property type="protein sequence ID" value="KGA41333.1"/>
    <property type="molecule type" value="Genomic_DNA"/>
</dbReference>
<evidence type="ECO:0000313" key="3">
    <source>
        <dbReference type="EMBL" id="KGA41333.1"/>
    </source>
</evidence>
<sequence>MSSYKKINVLVFPCGSENANEIYQSLRYSIHVNIIGASSVEDHGRFRYPNYISNIPNVNDDTFYDHFSNVIHSNNINVVFATHDTVAEKLSLLASRIGFFLVNGDSTATRIARKKSETYALFQDCHWVPHQYKILESVSKWPVIIKPDMGQGGHGIILADSFESAHSACRNIVSPVIVEYLPGSELTVDCFTNHKGDLVWIGPRTRERVRAGITMRSQQVELGDEIKNIASTINKRMILRGPWFFQLKGDRLGKWKLLEVSCRISGTMVFQRARGINLPLMAIHDYMGRDIIALPNNGITLIDRYIATRAKVDREYKNIYIDLDDTLIMNGYAVPKIISFIYQSILEGKRIYLITRHEFDINETLVKAKISPSIFNGIFHIKNGEKKSRYIQNNSIFIDNYFPERKDVYEKTGCLVLDVDSVELLIK</sequence>
<evidence type="ECO:0000313" key="4">
    <source>
        <dbReference type="Proteomes" id="UP000029447"/>
    </source>
</evidence>
<accession>A0ABR4VQ07</accession>
<dbReference type="Pfam" id="PF15632">
    <property type="entry name" value="ATPgrasp_Ter"/>
    <property type="match status" value="1"/>
</dbReference>
<keyword evidence="4" id="KW-1185">Reference proteome</keyword>
<keyword evidence="1" id="KW-0067">ATP-binding</keyword>
<gene>
    <name evidence="3" type="ORF">KU75_13440</name>
</gene>
<name>A0ABR4VQ07_9GAMM</name>
<evidence type="ECO:0000259" key="2">
    <source>
        <dbReference type="PROSITE" id="PS50975"/>
    </source>
</evidence>
<protein>
    <submittedName>
        <fullName evidence="3">Carbamoyl-phosphate synthase large subunit</fullName>
    </submittedName>
</protein>
<comment type="caution">
    <text evidence="3">The sequence shown here is derived from an EMBL/GenBank/DDBJ whole genome shotgun (WGS) entry which is preliminary data.</text>
</comment>
<dbReference type="Proteomes" id="UP000029447">
    <property type="component" value="Unassembled WGS sequence"/>
</dbReference>
<feature type="domain" description="ATP-grasp" evidence="2">
    <location>
        <begin position="113"/>
        <end position="287"/>
    </location>
</feature>
<dbReference type="PROSITE" id="PS50975">
    <property type="entry name" value="ATP_GRASP"/>
    <property type="match status" value="1"/>
</dbReference>
<dbReference type="Gene3D" id="3.40.50.20">
    <property type="match status" value="1"/>
</dbReference>